<protein>
    <recommendedName>
        <fullName evidence="1">Bacteriophage T5 Orf172 DNA-binding domain-containing protein</fullName>
    </recommendedName>
</protein>
<reference evidence="2 3" key="1">
    <citation type="submission" date="2019-12" db="EMBL/GenBank/DDBJ databases">
        <title>Erwinia sp. nov., isolated from droppings of birds in the Qinghai-Tiebt plateau of China.</title>
        <authorList>
            <person name="Ge Y."/>
        </authorList>
    </citation>
    <scope>NUCLEOTIDE SEQUENCE [LARGE SCALE GENOMIC DNA]</scope>
    <source>
        <strain evidence="2 3">J780</strain>
    </source>
</reference>
<dbReference type="KEGG" id="erwi:GN242_07415"/>
<name>A0A6I6EBE0_9GAMM</name>
<gene>
    <name evidence="2" type="ORF">GN242_07415</name>
</gene>
<sequence length="233" mass="25874">MPGIPVYVNSGGVSEPLTINTEALTNVPMPDDMRLSGWVYILSNDYMPDVYKIGMTTNEPELRANQISQGTGIPFPFAVHAAYYSEKPHHHESIIHDLLKQYRISSNREFFHCSLEVIEDAFSGEGLVERGTPLEVIADTYDVICLEKAEPWSLDALLEDIGITVFGCKYAAIKRLVEIAGESITKLNRCGCSLLINKSSATPILSYTTQSMRAHEKKLNEAGVYGPSKPWSF</sequence>
<evidence type="ECO:0000259" key="1">
    <source>
        <dbReference type="SMART" id="SM00974"/>
    </source>
</evidence>
<dbReference type="EMBL" id="CP046509">
    <property type="protein sequence ID" value="QGU87054.1"/>
    <property type="molecule type" value="Genomic_DNA"/>
</dbReference>
<dbReference type="RefSeq" id="WP_156287166.1">
    <property type="nucleotide sequence ID" value="NZ_CP046509.1"/>
</dbReference>
<feature type="domain" description="Bacteriophage T5 Orf172 DNA-binding" evidence="1">
    <location>
        <begin position="45"/>
        <end position="125"/>
    </location>
</feature>
<dbReference type="InterPro" id="IPR018306">
    <property type="entry name" value="Phage_T5_Orf172_DNA-bd"/>
</dbReference>
<dbReference type="SMART" id="SM00974">
    <property type="entry name" value="T5orf172"/>
    <property type="match status" value="1"/>
</dbReference>
<evidence type="ECO:0000313" key="3">
    <source>
        <dbReference type="Proteomes" id="UP000424752"/>
    </source>
</evidence>
<dbReference type="AlphaFoldDB" id="A0A6I6EBE0"/>
<accession>A0A6I6EBE0</accession>
<dbReference type="Proteomes" id="UP000424752">
    <property type="component" value="Chromosome"/>
</dbReference>
<evidence type="ECO:0000313" key="2">
    <source>
        <dbReference type="EMBL" id="QGU87054.1"/>
    </source>
</evidence>
<organism evidence="2 3">
    <name type="scientific">Erwinia sorbitola</name>
    <dbReference type="NCBI Taxonomy" id="2681984"/>
    <lineage>
        <taxon>Bacteria</taxon>
        <taxon>Pseudomonadati</taxon>
        <taxon>Pseudomonadota</taxon>
        <taxon>Gammaproteobacteria</taxon>
        <taxon>Enterobacterales</taxon>
        <taxon>Erwiniaceae</taxon>
        <taxon>Erwinia</taxon>
    </lineage>
</organism>
<proteinExistence type="predicted"/>
<dbReference type="Pfam" id="PF10544">
    <property type="entry name" value="T5orf172"/>
    <property type="match status" value="1"/>
</dbReference>